<reference evidence="1 2" key="1">
    <citation type="submission" date="2017-12" db="EMBL/GenBank/DDBJ databases">
        <title>Phylogenetic diversity of female urinary microbiome.</title>
        <authorList>
            <person name="Thomas-White K."/>
            <person name="Wolfe A.J."/>
        </authorList>
    </citation>
    <scope>NUCLEOTIDE SEQUENCE [LARGE SCALE GENOMIC DNA]</scope>
    <source>
        <strain evidence="1 2">UMB0777</strain>
    </source>
</reference>
<evidence type="ECO:0000313" key="2">
    <source>
        <dbReference type="Proteomes" id="UP000234662"/>
    </source>
</evidence>
<accession>A0A2I1R4N7</accession>
<comment type="caution">
    <text evidence="1">The sequence shown here is derived from an EMBL/GenBank/DDBJ whole genome shotgun (WGS) entry which is preliminary data.</text>
</comment>
<gene>
    <name evidence="1" type="ORF">CYJ73_18335</name>
</gene>
<dbReference type="AlphaFoldDB" id="A0A2I1R4N7"/>
<protein>
    <recommendedName>
        <fullName evidence="3">Toxin</fullName>
    </recommendedName>
</protein>
<dbReference type="Proteomes" id="UP000234662">
    <property type="component" value="Unassembled WGS sequence"/>
</dbReference>
<name>A0A2I1R4N7_9ACTN</name>
<proteinExistence type="predicted"/>
<evidence type="ECO:0008006" key="3">
    <source>
        <dbReference type="Google" id="ProtNLM"/>
    </source>
</evidence>
<dbReference type="EMBL" id="PKJC01000016">
    <property type="protein sequence ID" value="PKZ64096.1"/>
    <property type="molecule type" value="Genomic_DNA"/>
</dbReference>
<sequence>MAIEFTESAARHGFTLADAVHAMSNPRYHEAQFDDPRLGGIKPDLWIGPSLQPAVPLIEVMAEVIPPATVRIFHVMHARPKFLDRLDQEDNR</sequence>
<evidence type="ECO:0000313" key="1">
    <source>
        <dbReference type="EMBL" id="PKZ64096.1"/>
    </source>
</evidence>
<dbReference type="RefSeq" id="WP_101821279.1">
    <property type="nucleotide sequence ID" value="NZ_PKJC01000016.1"/>
</dbReference>
<organism evidence="1 2">
    <name type="scientific">Gordonia terrae</name>
    <dbReference type="NCBI Taxonomy" id="2055"/>
    <lineage>
        <taxon>Bacteria</taxon>
        <taxon>Bacillati</taxon>
        <taxon>Actinomycetota</taxon>
        <taxon>Actinomycetes</taxon>
        <taxon>Mycobacteriales</taxon>
        <taxon>Gordoniaceae</taxon>
        <taxon>Gordonia</taxon>
    </lineage>
</organism>